<dbReference type="PANTHER" id="PTHR44366:SF1">
    <property type="entry name" value="UDP-N-ACETYLGLUCOSAMINE--PEPTIDE N-ACETYLGLUCOSAMINYLTRANSFERASE 110 KDA SUBUNIT"/>
    <property type="match status" value="1"/>
</dbReference>
<dbReference type="InterPro" id="IPR011990">
    <property type="entry name" value="TPR-like_helical_dom_sf"/>
</dbReference>
<dbReference type="Proteomes" id="UP001595593">
    <property type="component" value="Unassembled WGS sequence"/>
</dbReference>
<dbReference type="InterPro" id="IPR041698">
    <property type="entry name" value="Methyltransf_25"/>
</dbReference>
<keyword evidence="1" id="KW-0802">TPR repeat</keyword>
<dbReference type="Gene3D" id="1.25.40.10">
    <property type="entry name" value="Tetratricopeptide repeat domain"/>
    <property type="match status" value="2"/>
</dbReference>
<name>A0ABV7G3Y8_9PROT</name>
<comment type="caution">
    <text evidence="3">The sequence shown here is derived from an EMBL/GenBank/DDBJ whole genome shotgun (WGS) entry which is preliminary data.</text>
</comment>
<feature type="domain" description="Methyltransferase" evidence="2">
    <location>
        <begin position="251"/>
        <end position="340"/>
    </location>
</feature>
<feature type="repeat" description="TPR" evidence="1">
    <location>
        <begin position="10"/>
        <end position="43"/>
    </location>
</feature>
<feature type="repeat" description="TPR" evidence="1">
    <location>
        <begin position="112"/>
        <end position="145"/>
    </location>
</feature>
<dbReference type="Pfam" id="PF13432">
    <property type="entry name" value="TPR_16"/>
    <property type="match status" value="2"/>
</dbReference>
<gene>
    <name evidence="3" type="ORF">ACFOD4_15930</name>
</gene>
<proteinExistence type="predicted"/>
<dbReference type="SMART" id="SM00028">
    <property type="entry name" value="TPR"/>
    <property type="match status" value="5"/>
</dbReference>
<keyword evidence="4" id="KW-1185">Reference proteome</keyword>
<dbReference type="Pfam" id="PF13649">
    <property type="entry name" value="Methyltransf_25"/>
    <property type="match status" value="1"/>
</dbReference>
<dbReference type="CDD" id="cd02440">
    <property type="entry name" value="AdoMet_MTases"/>
    <property type="match status" value="1"/>
</dbReference>
<protein>
    <submittedName>
        <fullName evidence="3">Tetratricopeptide repeat protein</fullName>
    </submittedName>
</protein>
<dbReference type="PANTHER" id="PTHR44366">
    <property type="entry name" value="UDP-N-ACETYLGLUCOSAMINE--PEPTIDE N-ACETYLGLUCOSAMINYLTRANSFERASE 110 KDA SUBUNIT"/>
    <property type="match status" value="1"/>
</dbReference>
<reference evidence="4" key="1">
    <citation type="journal article" date="2019" name="Int. J. Syst. Evol. Microbiol.">
        <title>The Global Catalogue of Microorganisms (GCM) 10K type strain sequencing project: providing services to taxonomists for standard genome sequencing and annotation.</title>
        <authorList>
            <consortium name="The Broad Institute Genomics Platform"/>
            <consortium name="The Broad Institute Genome Sequencing Center for Infectious Disease"/>
            <person name="Wu L."/>
            <person name="Ma J."/>
        </authorList>
    </citation>
    <scope>NUCLEOTIDE SEQUENCE [LARGE SCALE GENOMIC DNA]</scope>
    <source>
        <strain evidence="4">KCTC 52094</strain>
    </source>
</reference>
<dbReference type="Gene3D" id="3.40.50.150">
    <property type="entry name" value="Vaccinia Virus protein VP39"/>
    <property type="match status" value="1"/>
</dbReference>
<dbReference type="SUPFAM" id="SSF48452">
    <property type="entry name" value="TPR-like"/>
    <property type="match status" value="1"/>
</dbReference>
<dbReference type="PROSITE" id="PS50005">
    <property type="entry name" value="TPR"/>
    <property type="match status" value="4"/>
</dbReference>
<feature type="repeat" description="TPR" evidence="1">
    <location>
        <begin position="44"/>
        <end position="77"/>
    </location>
</feature>
<evidence type="ECO:0000313" key="4">
    <source>
        <dbReference type="Proteomes" id="UP001595593"/>
    </source>
</evidence>
<organism evidence="3 4">
    <name type="scientific">Teichococcus globiformis</name>
    <dbReference type="NCBI Taxonomy" id="2307229"/>
    <lineage>
        <taxon>Bacteria</taxon>
        <taxon>Pseudomonadati</taxon>
        <taxon>Pseudomonadota</taxon>
        <taxon>Alphaproteobacteria</taxon>
        <taxon>Acetobacterales</taxon>
        <taxon>Roseomonadaceae</taxon>
        <taxon>Roseomonas</taxon>
    </lineage>
</organism>
<accession>A0ABV7G3Y8</accession>
<dbReference type="EMBL" id="JBHRTN010000018">
    <property type="protein sequence ID" value="MFC3126553.1"/>
    <property type="molecule type" value="Genomic_DNA"/>
</dbReference>
<feature type="repeat" description="TPR" evidence="1">
    <location>
        <begin position="78"/>
        <end position="111"/>
    </location>
</feature>
<evidence type="ECO:0000259" key="2">
    <source>
        <dbReference type="Pfam" id="PF13649"/>
    </source>
</evidence>
<dbReference type="InterPro" id="IPR019734">
    <property type="entry name" value="TPR_rpt"/>
</dbReference>
<evidence type="ECO:0000256" key="1">
    <source>
        <dbReference type="PROSITE-ProRule" id="PRU00339"/>
    </source>
</evidence>
<dbReference type="InterPro" id="IPR029063">
    <property type="entry name" value="SAM-dependent_MTases_sf"/>
</dbReference>
<dbReference type="RefSeq" id="WP_379597953.1">
    <property type="nucleotide sequence ID" value="NZ_JBHRTN010000018.1"/>
</dbReference>
<dbReference type="InterPro" id="IPR037919">
    <property type="entry name" value="OGT"/>
</dbReference>
<dbReference type="SUPFAM" id="SSF53335">
    <property type="entry name" value="S-adenosyl-L-methionine-dependent methyltransferases"/>
    <property type="match status" value="1"/>
</dbReference>
<evidence type="ECO:0000313" key="3">
    <source>
        <dbReference type="EMBL" id="MFC3126553.1"/>
    </source>
</evidence>
<sequence>MPVQHNPETAEAWLRQGMALHQHGRLAEAAALYRQVLSLRPRDANALNLLGTVARQSGDLPDALRLIRRAVGLAPEAPVFLASLGGTLAEAGQLEAAARALRAALERRPEDATALRNLGQVLCGLGRPGEALAPLRQAVALAPGQAEPHLALAHAAREAGQAEEAVNASRMALALPELTPELAEQARFLLAALGEAAAPHRAPAAYVRELFDQYAPRFDTDLQERLGYRTPALLAALLERSGVAPAGQLDVLDLGCGTGLSGRALKPFARRLEGMDLSPRMLAEAHRTGLYDQLREADLLEALPRCAGRFDLVAAADVLNYLGELRPALAGMAAALRPGGVLAFSIESGTGGAYALGPGLRYRHDPDAVLASGGGLGLKLLAREEAVLRRERGANVAGQLLLLGMA</sequence>